<dbReference type="InterPro" id="IPR001680">
    <property type="entry name" value="WD40_rpt"/>
</dbReference>
<dbReference type="PROSITE" id="PS50294">
    <property type="entry name" value="WD_REPEATS_REGION"/>
    <property type="match status" value="1"/>
</dbReference>
<sequence length="381" mass="42923">MSRKRLSPQNAEIAEKSKVRAYVSKRRKIEIEESRQEIELTDTSPQPIKLSDIPERISSALSDTPASQTGFLPKRRVTHLPKEHTKGVNALTWCGEFGQVLASASMDGSVKIWDVFGKKECVRTFRHYEAVKDVRWDNDTSKLLSGGYNKLAKLIDIESGAISQTFEHPNFITALRFNPTSPFFFASGMSKDGVIMWDVRTNKPINQFRKFWGSVNDLEFLPTGKEILTCSDYVVRNAADKNIVVWDLDSTTPISNQIYQEAYSCTAMRRHPYKSQFVAQSNANYVAIFGLEKPWKLNKRKRFEGHVVNGYPIRCNFSLDAKYLASGDANGSIFFYDYASSNIVKVIENAHSGVSIDVLWHPVLKSVVATAGWEGGVSVWG</sequence>
<dbReference type="AlphaFoldDB" id="A0A9N8VE21"/>
<evidence type="ECO:0000256" key="2">
    <source>
        <dbReference type="ARBA" id="ARBA00022737"/>
    </source>
</evidence>
<reference evidence="4" key="1">
    <citation type="submission" date="2021-06" db="EMBL/GenBank/DDBJ databases">
        <authorList>
            <person name="Kallberg Y."/>
            <person name="Tangrot J."/>
            <person name="Rosling A."/>
        </authorList>
    </citation>
    <scope>NUCLEOTIDE SEQUENCE</scope>
    <source>
        <strain evidence="4">BR232B</strain>
    </source>
</reference>
<organism evidence="4 5">
    <name type="scientific">Paraglomus brasilianum</name>
    <dbReference type="NCBI Taxonomy" id="144538"/>
    <lineage>
        <taxon>Eukaryota</taxon>
        <taxon>Fungi</taxon>
        <taxon>Fungi incertae sedis</taxon>
        <taxon>Mucoromycota</taxon>
        <taxon>Glomeromycotina</taxon>
        <taxon>Glomeromycetes</taxon>
        <taxon>Paraglomerales</taxon>
        <taxon>Paraglomeraceae</taxon>
        <taxon>Paraglomus</taxon>
    </lineage>
</organism>
<dbReference type="PANTHER" id="PTHR44566">
    <property type="entry name" value="TRANSDUCIN/WD40 REPEAT-LIKE SUPERFAMILY PROTEIN"/>
    <property type="match status" value="1"/>
</dbReference>
<feature type="repeat" description="WD" evidence="3">
    <location>
        <begin position="81"/>
        <end position="115"/>
    </location>
</feature>
<dbReference type="SUPFAM" id="SSF50978">
    <property type="entry name" value="WD40 repeat-like"/>
    <property type="match status" value="1"/>
</dbReference>
<comment type="caution">
    <text evidence="4">The sequence shown here is derived from an EMBL/GenBank/DDBJ whole genome shotgun (WGS) entry which is preliminary data.</text>
</comment>
<dbReference type="Proteomes" id="UP000789739">
    <property type="component" value="Unassembled WGS sequence"/>
</dbReference>
<evidence type="ECO:0000256" key="3">
    <source>
        <dbReference type="PROSITE-ProRule" id="PRU00221"/>
    </source>
</evidence>
<proteinExistence type="predicted"/>
<dbReference type="EMBL" id="CAJVPI010000006">
    <property type="protein sequence ID" value="CAG8452925.1"/>
    <property type="molecule type" value="Genomic_DNA"/>
</dbReference>
<dbReference type="InterPro" id="IPR053053">
    <property type="entry name" value="WD_repeat_protein"/>
</dbReference>
<dbReference type="SMART" id="SM00320">
    <property type="entry name" value="WD40"/>
    <property type="match status" value="6"/>
</dbReference>
<keyword evidence="5" id="KW-1185">Reference proteome</keyword>
<evidence type="ECO:0000313" key="4">
    <source>
        <dbReference type="EMBL" id="CAG8452925.1"/>
    </source>
</evidence>
<dbReference type="InterPro" id="IPR015943">
    <property type="entry name" value="WD40/YVTN_repeat-like_dom_sf"/>
</dbReference>
<evidence type="ECO:0000256" key="1">
    <source>
        <dbReference type="ARBA" id="ARBA00022574"/>
    </source>
</evidence>
<dbReference type="CDD" id="cd00200">
    <property type="entry name" value="WD40"/>
    <property type="match status" value="1"/>
</dbReference>
<dbReference type="Gene3D" id="2.130.10.10">
    <property type="entry name" value="YVTN repeat-like/Quinoprotein amine dehydrogenase"/>
    <property type="match status" value="1"/>
</dbReference>
<name>A0A9N8VE21_9GLOM</name>
<dbReference type="Pfam" id="PF00400">
    <property type="entry name" value="WD40"/>
    <property type="match status" value="5"/>
</dbReference>
<accession>A0A9N8VE21</accession>
<evidence type="ECO:0000313" key="5">
    <source>
        <dbReference type="Proteomes" id="UP000789739"/>
    </source>
</evidence>
<gene>
    <name evidence="4" type="ORF">PBRASI_LOCUS142</name>
</gene>
<dbReference type="PROSITE" id="PS50082">
    <property type="entry name" value="WD_REPEATS_2"/>
    <property type="match status" value="2"/>
</dbReference>
<keyword evidence="1 3" id="KW-0853">WD repeat</keyword>
<dbReference type="InterPro" id="IPR036322">
    <property type="entry name" value="WD40_repeat_dom_sf"/>
</dbReference>
<dbReference type="OrthoDB" id="256303at2759"/>
<dbReference type="InterPro" id="IPR019775">
    <property type="entry name" value="WD40_repeat_CS"/>
</dbReference>
<dbReference type="PROSITE" id="PS00678">
    <property type="entry name" value="WD_REPEATS_1"/>
    <property type="match status" value="1"/>
</dbReference>
<feature type="repeat" description="WD" evidence="3">
    <location>
        <begin position="165"/>
        <end position="207"/>
    </location>
</feature>
<keyword evidence="2" id="KW-0677">Repeat</keyword>
<dbReference type="PANTHER" id="PTHR44566:SF1">
    <property type="entry name" value="WD REPEAT-CONTAINING PROTEIN 25"/>
    <property type="match status" value="1"/>
</dbReference>
<protein>
    <submittedName>
        <fullName evidence="4">4537_t:CDS:1</fullName>
    </submittedName>
</protein>